<dbReference type="InterPro" id="IPR030835">
    <property type="entry name" value="Sulfite_DH_SoxC"/>
</dbReference>
<dbReference type="PANTHER" id="PTHR19372">
    <property type="entry name" value="SULFITE REDUCTASE"/>
    <property type="match status" value="1"/>
</dbReference>
<dbReference type="InterPro" id="IPR005066">
    <property type="entry name" value="MoCF_OxRdtse_dimer"/>
</dbReference>
<feature type="compositionally biased region" description="Low complexity" evidence="5">
    <location>
        <begin position="66"/>
        <end position="78"/>
    </location>
</feature>
<dbReference type="PROSITE" id="PS51318">
    <property type="entry name" value="TAT"/>
    <property type="match status" value="1"/>
</dbReference>
<dbReference type="SUPFAM" id="SSF56524">
    <property type="entry name" value="Oxidoreductase molybdopterin-binding domain"/>
    <property type="match status" value="1"/>
</dbReference>
<reference evidence="8 9" key="1">
    <citation type="submission" date="2021-12" db="EMBL/GenBank/DDBJ databases">
        <title>Discovery of the Pendulisporaceae a myxobacterial family with distinct sporulation behavior and unique specialized metabolism.</title>
        <authorList>
            <person name="Garcia R."/>
            <person name="Popoff A."/>
            <person name="Bader C.D."/>
            <person name="Loehr J."/>
            <person name="Walesch S."/>
            <person name="Walt C."/>
            <person name="Boldt J."/>
            <person name="Bunk B."/>
            <person name="Haeckl F.J.F.P.J."/>
            <person name="Gunesch A.P."/>
            <person name="Birkelbach J."/>
            <person name="Nuebel U."/>
            <person name="Pietschmann T."/>
            <person name="Bach T."/>
            <person name="Mueller R."/>
        </authorList>
    </citation>
    <scope>NUCLEOTIDE SEQUENCE [LARGE SCALE GENOMIC DNA]</scope>
    <source>
        <strain evidence="8 9">MSr12523</strain>
    </source>
</reference>
<feature type="region of interest" description="Disordered" evidence="5">
    <location>
        <begin position="28"/>
        <end position="80"/>
    </location>
</feature>
<dbReference type="PROSITE" id="PS51257">
    <property type="entry name" value="PROKAR_LIPOPROTEIN"/>
    <property type="match status" value="1"/>
</dbReference>
<dbReference type="EMBL" id="CP089982">
    <property type="protein sequence ID" value="WXA90632.1"/>
    <property type="molecule type" value="Genomic_DNA"/>
</dbReference>
<dbReference type="GO" id="GO:0050310">
    <property type="term" value="F:sulfite dehydrogenase activity"/>
    <property type="evidence" value="ECO:0007669"/>
    <property type="project" value="UniProtKB-EC"/>
</dbReference>
<evidence type="ECO:0000256" key="5">
    <source>
        <dbReference type="SAM" id="MobiDB-lite"/>
    </source>
</evidence>
<dbReference type="InterPro" id="IPR036374">
    <property type="entry name" value="OxRdtase_Mopterin-bd_sf"/>
</dbReference>
<dbReference type="Pfam" id="PF00174">
    <property type="entry name" value="Oxidored_molyb"/>
    <property type="match status" value="1"/>
</dbReference>
<proteinExistence type="predicted"/>
<dbReference type="Gene3D" id="2.60.40.650">
    <property type="match status" value="1"/>
</dbReference>
<dbReference type="InterPro" id="IPR006311">
    <property type="entry name" value="TAT_signal"/>
</dbReference>
<dbReference type="PANTHER" id="PTHR19372:SF7">
    <property type="entry name" value="SULFITE OXIDASE, MITOCHONDRIAL"/>
    <property type="match status" value="1"/>
</dbReference>
<gene>
    <name evidence="8" type="primary">soxC</name>
    <name evidence="8" type="ORF">LZC95_29795</name>
</gene>
<comment type="cofactor">
    <cofactor evidence="1">
        <name>Mo-molybdopterin</name>
        <dbReference type="ChEBI" id="CHEBI:71302"/>
    </cofactor>
</comment>
<keyword evidence="2" id="KW-0500">Molybdenum</keyword>
<dbReference type="NCBIfam" id="TIGR04555">
    <property type="entry name" value="sulfite_DH_soxC"/>
    <property type="match status" value="1"/>
</dbReference>
<name>A0ABZ2JVY1_9BACT</name>
<dbReference type="InterPro" id="IPR000572">
    <property type="entry name" value="OxRdtase_Mopterin-bd_dom"/>
</dbReference>
<dbReference type="PRINTS" id="PR00407">
    <property type="entry name" value="EUMOPTERIN"/>
</dbReference>
<feature type="domain" description="Moybdenum cofactor oxidoreductase dimerisation" evidence="7">
    <location>
        <begin position="280"/>
        <end position="390"/>
    </location>
</feature>
<feature type="compositionally biased region" description="Basic and acidic residues" evidence="5">
    <location>
        <begin position="50"/>
        <end position="64"/>
    </location>
</feature>
<evidence type="ECO:0000259" key="6">
    <source>
        <dbReference type="Pfam" id="PF00174"/>
    </source>
</evidence>
<dbReference type="Proteomes" id="UP001379533">
    <property type="component" value="Chromosome"/>
</dbReference>
<keyword evidence="4 8" id="KW-0560">Oxidoreductase</keyword>
<dbReference type="SUPFAM" id="SSF81296">
    <property type="entry name" value="E set domains"/>
    <property type="match status" value="1"/>
</dbReference>
<dbReference type="InterPro" id="IPR014756">
    <property type="entry name" value="Ig_E-set"/>
</dbReference>
<organism evidence="8 9">
    <name type="scientific">Pendulispora brunnea</name>
    <dbReference type="NCBI Taxonomy" id="2905690"/>
    <lineage>
        <taxon>Bacteria</taxon>
        <taxon>Pseudomonadati</taxon>
        <taxon>Myxococcota</taxon>
        <taxon>Myxococcia</taxon>
        <taxon>Myxococcales</taxon>
        <taxon>Sorangiineae</taxon>
        <taxon>Pendulisporaceae</taxon>
        <taxon>Pendulispora</taxon>
    </lineage>
</organism>
<evidence type="ECO:0000313" key="9">
    <source>
        <dbReference type="Proteomes" id="UP001379533"/>
    </source>
</evidence>
<accession>A0ABZ2JVY1</accession>
<evidence type="ECO:0000259" key="7">
    <source>
        <dbReference type="Pfam" id="PF03404"/>
    </source>
</evidence>
<evidence type="ECO:0000256" key="4">
    <source>
        <dbReference type="ARBA" id="ARBA00023002"/>
    </source>
</evidence>
<dbReference type="EC" id="1.8.2.1" evidence="8"/>
<keyword evidence="3" id="KW-0479">Metal-binding</keyword>
<dbReference type="Gene3D" id="3.90.420.10">
    <property type="entry name" value="Oxidoreductase, molybdopterin-binding domain"/>
    <property type="match status" value="1"/>
</dbReference>
<evidence type="ECO:0000256" key="3">
    <source>
        <dbReference type="ARBA" id="ARBA00022723"/>
    </source>
</evidence>
<dbReference type="Pfam" id="PF03404">
    <property type="entry name" value="Mo-co_dimer"/>
    <property type="match status" value="1"/>
</dbReference>
<keyword evidence="9" id="KW-1185">Reference proteome</keyword>
<evidence type="ECO:0000256" key="1">
    <source>
        <dbReference type="ARBA" id="ARBA00001924"/>
    </source>
</evidence>
<dbReference type="InterPro" id="IPR008335">
    <property type="entry name" value="Mopterin_OxRdtase_euk"/>
</dbReference>
<feature type="domain" description="Oxidoreductase molybdopterin-binding" evidence="6">
    <location>
        <begin position="97"/>
        <end position="258"/>
    </location>
</feature>
<evidence type="ECO:0000256" key="2">
    <source>
        <dbReference type="ARBA" id="ARBA00022505"/>
    </source>
</evidence>
<evidence type="ECO:0000313" key="8">
    <source>
        <dbReference type="EMBL" id="WXA90632.1"/>
    </source>
</evidence>
<protein>
    <submittedName>
        <fullName evidence="8">Sulfite dehydrogenase</fullName>
        <ecNumber evidence="8">1.8.2.1</ecNumber>
    </submittedName>
</protein>
<dbReference type="RefSeq" id="WP_394841250.1">
    <property type="nucleotide sequence ID" value="NZ_CP089982.1"/>
</dbReference>
<sequence>MNDSKYGPHTAAGSRTTRRGFLTAAAAGVAACRSPDSSPAPSLLGRGRRGYGERSSFEGAERSFRPGTTPGTGSSKTPLATTLGIITPSALHFERHHSGVPSIDPAKHALLVHGLVERPLVFTLEDLRRLPSISRVHFIECAGNSGREHRGEPHEDVQKSHGLLSCSEWTGVLLSVLLREVGLRAEAKWLVAEGADACRLARSIPLDKALDDVMVAYGQNGEALRPEQGYPVRLVVPGWEGNTNVKWLHRVHVVDRPYMTREEAPYYTDLMADGKARMFTFVMEAKSVITRPSGGMKLAGPGFHEITGLAWSGRGRIERVDVSTDGGKTWAPARLDEPVLPKALTRFHFPWTWRGDDTWLLSRCVDETGYVQPTREQLVAVRGLNGTDHYNGIKAWHVLAGGEVRHV</sequence>